<evidence type="ECO:0000313" key="4">
    <source>
        <dbReference type="Proteomes" id="UP000051913"/>
    </source>
</evidence>
<proteinExistence type="predicted"/>
<dbReference type="AlphaFoldDB" id="A0A0R3LL37"/>
<evidence type="ECO:0000259" key="2">
    <source>
        <dbReference type="Pfam" id="PF13670"/>
    </source>
</evidence>
<sequence>MRNVILPIVTALALGAATPAVAIDSGDQISMETALDVATGLGVMTVSYTQFQGDQWEIKGRDRAGRWMEVYVDSRTGEVRHLNRGW</sequence>
<dbReference type="Proteomes" id="UP000051913">
    <property type="component" value="Unassembled WGS sequence"/>
</dbReference>
<keyword evidence="4" id="KW-1185">Reference proteome</keyword>
<protein>
    <recommendedName>
        <fullName evidence="2">PepSY domain-containing protein</fullName>
    </recommendedName>
</protein>
<evidence type="ECO:0000256" key="1">
    <source>
        <dbReference type="SAM" id="SignalP"/>
    </source>
</evidence>
<dbReference type="EMBL" id="LLXX01000079">
    <property type="protein sequence ID" value="KRR08456.1"/>
    <property type="molecule type" value="Genomic_DNA"/>
</dbReference>
<feature type="chain" id="PRO_5009797078" description="PepSY domain-containing protein" evidence="1">
    <location>
        <begin position="23"/>
        <end position="86"/>
    </location>
</feature>
<dbReference type="OrthoDB" id="8450175at2"/>
<dbReference type="STRING" id="1518501.CQ10_39365"/>
<accession>A0A0R3LL37</accession>
<dbReference type="InterPro" id="IPR025711">
    <property type="entry name" value="PepSY"/>
</dbReference>
<organism evidence="3 4">
    <name type="scientific">Bradyrhizobium valentinum</name>
    <dbReference type="NCBI Taxonomy" id="1518501"/>
    <lineage>
        <taxon>Bacteria</taxon>
        <taxon>Pseudomonadati</taxon>
        <taxon>Pseudomonadota</taxon>
        <taxon>Alphaproteobacteria</taxon>
        <taxon>Hyphomicrobiales</taxon>
        <taxon>Nitrobacteraceae</taxon>
        <taxon>Bradyrhizobium</taxon>
    </lineage>
</organism>
<keyword evidence="1" id="KW-0732">Signal</keyword>
<gene>
    <name evidence="3" type="ORF">CP49_31435</name>
</gene>
<dbReference type="RefSeq" id="WP_057850639.1">
    <property type="nucleotide sequence ID" value="NZ_LLXX01000079.1"/>
</dbReference>
<evidence type="ECO:0000313" key="3">
    <source>
        <dbReference type="EMBL" id="KRR08456.1"/>
    </source>
</evidence>
<dbReference type="Pfam" id="PF13670">
    <property type="entry name" value="PepSY_2"/>
    <property type="match status" value="1"/>
</dbReference>
<comment type="caution">
    <text evidence="3">The sequence shown here is derived from an EMBL/GenBank/DDBJ whole genome shotgun (WGS) entry which is preliminary data.</text>
</comment>
<name>A0A0R3LL37_9BRAD</name>
<reference evidence="3 4" key="1">
    <citation type="submission" date="2014-03" db="EMBL/GenBank/DDBJ databases">
        <title>Bradyrhizobium valentinum sp. nov., isolated from effective nodules of Lupinus mariae-josephae, a lupine endemic of basic-lime soils in Eastern Spain.</title>
        <authorList>
            <person name="Duran D."/>
            <person name="Rey L."/>
            <person name="Navarro A."/>
            <person name="Busquets A."/>
            <person name="Imperial J."/>
            <person name="Ruiz-Argueso T."/>
        </authorList>
    </citation>
    <scope>NUCLEOTIDE SEQUENCE [LARGE SCALE GENOMIC DNA]</scope>
    <source>
        <strain evidence="3 4">LmjM3</strain>
    </source>
</reference>
<feature type="signal peptide" evidence="1">
    <location>
        <begin position="1"/>
        <end position="22"/>
    </location>
</feature>
<feature type="domain" description="PepSY" evidence="2">
    <location>
        <begin position="8"/>
        <end position="79"/>
    </location>
</feature>